<comment type="caution">
    <text evidence="3">The sequence shown here is derived from an EMBL/GenBank/DDBJ whole genome shotgun (WGS) entry which is preliminary data.</text>
</comment>
<evidence type="ECO:0000313" key="4">
    <source>
        <dbReference type="Proteomes" id="UP000295066"/>
    </source>
</evidence>
<dbReference type="InterPro" id="IPR029044">
    <property type="entry name" value="Nucleotide-diphossugar_trans"/>
</dbReference>
<dbReference type="CDD" id="cd06426">
    <property type="entry name" value="NTP_transferase_like_2"/>
    <property type="match status" value="1"/>
</dbReference>
<dbReference type="SMART" id="SM00116">
    <property type="entry name" value="CBS"/>
    <property type="match status" value="2"/>
</dbReference>
<dbReference type="PANTHER" id="PTHR22572">
    <property type="entry name" value="SUGAR-1-PHOSPHATE GUANYL TRANSFERASE"/>
    <property type="match status" value="1"/>
</dbReference>
<dbReference type="AlphaFoldDB" id="A0A4R8M3Q6"/>
<feature type="domain" description="CBS" evidence="2">
    <location>
        <begin position="1"/>
        <end position="64"/>
    </location>
</feature>
<dbReference type="Pfam" id="PF00483">
    <property type="entry name" value="NTP_transferase"/>
    <property type="match status" value="1"/>
</dbReference>
<proteinExistence type="predicted"/>
<keyword evidence="1" id="KW-0129">CBS domain</keyword>
<dbReference type="Gene3D" id="3.10.580.10">
    <property type="entry name" value="CBS-domain"/>
    <property type="match status" value="1"/>
</dbReference>
<dbReference type="InterPro" id="IPR000644">
    <property type="entry name" value="CBS_dom"/>
</dbReference>
<dbReference type="PROSITE" id="PS51371">
    <property type="entry name" value="CBS"/>
    <property type="match status" value="2"/>
</dbReference>
<gene>
    <name evidence="3" type="ORF">C8D99_11424</name>
</gene>
<dbReference type="Proteomes" id="UP000295066">
    <property type="component" value="Unassembled WGS sequence"/>
</dbReference>
<dbReference type="SUPFAM" id="SSF53448">
    <property type="entry name" value="Nucleotide-diphospho-sugar transferases"/>
    <property type="match status" value="1"/>
</dbReference>
<evidence type="ECO:0000313" key="3">
    <source>
        <dbReference type="EMBL" id="TDY58332.1"/>
    </source>
</evidence>
<accession>A0A4R8M3Q6</accession>
<dbReference type="EMBL" id="SORI01000014">
    <property type="protein sequence ID" value="TDY58332.1"/>
    <property type="molecule type" value="Genomic_DNA"/>
</dbReference>
<reference evidence="3 4" key="1">
    <citation type="submission" date="2019-03" db="EMBL/GenBank/DDBJ databases">
        <title>Genomic Encyclopedia of Type Strains, Phase IV (KMG-IV): sequencing the most valuable type-strain genomes for metagenomic binning, comparative biology and taxonomic classification.</title>
        <authorList>
            <person name="Goeker M."/>
        </authorList>
    </citation>
    <scope>NUCLEOTIDE SEQUENCE [LARGE SCALE GENOMIC DNA]</scope>
    <source>
        <strain evidence="3 4">DSM 25964</strain>
    </source>
</reference>
<dbReference type="InterPro" id="IPR050486">
    <property type="entry name" value="Mannose-1P_guanyltransferase"/>
</dbReference>
<dbReference type="OrthoDB" id="9801899at2"/>
<dbReference type="InterPro" id="IPR046342">
    <property type="entry name" value="CBS_dom_sf"/>
</dbReference>
<protein>
    <submittedName>
        <fullName evidence="3">CBS domain protein</fullName>
    </submittedName>
</protein>
<keyword evidence="4" id="KW-1185">Reference proteome</keyword>
<dbReference type="Gene3D" id="3.90.550.10">
    <property type="entry name" value="Spore Coat Polysaccharide Biosynthesis Protein SpsA, Chain A"/>
    <property type="match status" value="1"/>
</dbReference>
<dbReference type="SUPFAM" id="SSF54631">
    <property type="entry name" value="CBS-domain pair"/>
    <property type="match status" value="1"/>
</dbReference>
<dbReference type="Pfam" id="PF00571">
    <property type="entry name" value="CBS"/>
    <property type="match status" value="2"/>
</dbReference>
<evidence type="ECO:0000259" key="2">
    <source>
        <dbReference type="PROSITE" id="PS51371"/>
    </source>
</evidence>
<dbReference type="RefSeq" id="WP_133958054.1">
    <property type="nucleotide sequence ID" value="NZ_SORI01000014.1"/>
</dbReference>
<organism evidence="3 4">
    <name type="scientific">Aminivibrio pyruvatiphilus</name>
    <dbReference type="NCBI Taxonomy" id="1005740"/>
    <lineage>
        <taxon>Bacteria</taxon>
        <taxon>Thermotogati</taxon>
        <taxon>Synergistota</taxon>
        <taxon>Synergistia</taxon>
        <taxon>Synergistales</taxon>
        <taxon>Aminobacteriaceae</taxon>
        <taxon>Aminivibrio</taxon>
    </lineage>
</organism>
<evidence type="ECO:0000256" key="1">
    <source>
        <dbReference type="PROSITE-ProRule" id="PRU00703"/>
    </source>
</evidence>
<name>A0A4R8M3Q6_9BACT</name>
<sequence>MTEYANQHDVKKLLLHGAKSVLDAVQHLNDTASQILFIVDDSGKLSGTLTDGDIRRCISAGKPLSTPAGEVCNPSPKTVSSYSLGRARALMERHGISRVPVVGKKGEPVAVIYLEDVLSEEAEVERQENKVVVMAGGRGSRLDPITRIVPKPLLPIGDKPMLELIMESFGKRGFSEFLLSINYRKDFIKTYLAERSDLPFSVSCVEEETFLGTAGSLALMKDSLSKTFFVSNCDILVDVDYLSALEFHRENGYAFTIIGALKKVSVPYGVIHLSGGEFETIEEKPDVPLIVNTGVYILEPECIDLIGEGEKLDMPDLIGRVREKGGRIGVFPVHRKWIDIGQWGEYKQVLQ</sequence>
<feature type="domain" description="CBS" evidence="2">
    <location>
        <begin position="65"/>
        <end position="131"/>
    </location>
</feature>
<dbReference type="InterPro" id="IPR005835">
    <property type="entry name" value="NTP_transferase_dom"/>
</dbReference>